<reference evidence="7 8" key="2">
    <citation type="submission" date="2019-01" db="EMBL/GenBank/DDBJ databases">
        <title>A chromosome length genome reference of the Java medaka (oryzias javanicus).</title>
        <authorList>
            <person name="Herpin A."/>
            <person name="Takehana Y."/>
            <person name="Naruse K."/>
            <person name="Ansai S."/>
            <person name="Kawaguchi M."/>
        </authorList>
    </citation>
    <scope>NUCLEOTIDE SEQUENCE [LARGE SCALE GENOMIC DNA]</scope>
    <source>
        <strain evidence="7">RS831</strain>
        <tissue evidence="7">Whole body</tissue>
    </source>
</reference>
<dbReference type="EMBL" id="CM012444">
    <property type="protein sequence ID" value="RVE69614.1"/>
    <property type="molecule type" value="Genomic_DNA"/>
</dbReference>
<dbReference type="OrthoDB" id="1662883at2759"/>
<organism evidence="7 8">
    <name type="scientific">Oryzias javanicus</name>
    <name type="common">Javanese ricefish</name>
    <name type="synonym">Aplocheilus javanicus</name>
    <dbReference type="NCBI Taxonomy" id="123683"/>
    <lineage>
        <taxon>Eukaryota</taxon>
        <taxon>Metazoa</taxon>
        <taxon>Chordata</taxon>
        <taxon>Craniata</taxon>
        <taxon>Vertebrata</taxon>
        <taxon>Euteleostomi</taxon>
        <taxon>Actinopterygii</taxon>
        <taxon>Neopterygii</taxon>
        <taxon>Teleostei</taxon>
        <taxon>Neoteleostei</taxon>
        <taxon>Acanthomorphata</taxon>
        <taxon>Ovalentaria</taxon>
        <taxon>Atherinomorphae</taxon>
        <taxon>Beloniformes</taxon>
        <taxon>Adrianichthyidae</taxon>
        <taxon>Oryziinae</taxon>
        <taxon>Oryzias</taxon>
    </lineage>
</organism>
<keyword evidence="8" id="KW-1185">Reference proteome</keyword>
<evidence type="ECO:0000256" key="1">
    <source>
        <dbReference type="ARBA" id="ARBA00001946"/>
    </source>
</evidence>
<dbReference type="Proteomes" id="UP000283210">
    <property type="component" value="Chromosome 8"/>
</dbReference>
<keyword evidence="3" id="KW-0493">Microtubule</keyword>
<feature type="domain" description="Tubulin/FtsZ 2-layer sandwich" evidence="6">
    <location>
        <begin position="2"/>
        <end position="62"/>
    </location>
</feature>
<dbReference type="FunFam" id="3.30.1330.20:FF:000050">
    <property type="entry name" value="Tubulin beta"/>
    <property type="match status" value="1"/>
</dbReference>
<evidence type="ECO:0000256" key="3">
    <source>
        <dbReference type="ARBA" id="ARBA00022701"/>
    </source>
</evidence>
<dbReference type="InterPro" id="IPR018316">
    <property type="entry name" value="Tubulin/FtsZ_2-layer-sand-dom"/>
</dbReference>
<dbReference type="Pfam" id="PF03953">
    <property type="entry name" value="Tubulin_C"/>
    <property type="match status" value="1"/>
</dbReference>
<accession>A0A437D450</accession>
<keyword evidence="4" id="KW-0547">Nucleotide-binding</keyword>
<protein>
    <recommendedName>
        <fullName evidence="6">Tubulin/FtsZ 2-layer sandwich domain-containing protein</fullName>
    </recommendedName>
</protein>
<proteinExistence type="inferred from homology"/>
<gene>
    <name evidence="7" type="ORF">OJAV_G00079680</name>
</gene>
<evidence type="ECO:0000256" key="5">
    <source>
        <dbReference type="ARBA" id="ARBA00023134"/>
    </source>
</evidence>
<dbReference type="Gene3D" id="1.10.287.600">
    <property type="entry name" value="Helix hairpin bin"/>
    <property type="match status" value="1"/>
</dbReference>
<dbReference type="GO" id="GO:0005200">
    <property type="term" value="F:structural constituent of cytoskeleton"/>
    <property type="evidence" value="ECO:0007669"/>
    <property type="project" value="InterPro"/>
</dbReference>
<dbReference type="InterPro" id="IPR023123">
    <property type="entry name" value="Tubulin_C"/>
</dbReference>
<evidence type="ECO:0000259" key="6">
    <source>
        <dbReference type="Pfam" id="PF03953"/>
    </source>
</evidence>
<dbReference type="InterPro" id="IPR037103">
    <property type="entry name" value="Tubulin/FtsZ-like_C"/>
</dbReference>
<evidence type="ECO:0000256" key="4">
    <source>
        <dbReference type="ARBA" id="ARBA00022741"/>
    </source>
</evidence>
<dbReference type="Gene3D" id="3.30.1330.20">
    <property type="entry name" value="Tubulin/FtsZ, C-terminal domain"/>
    <property type="match status" value="1"/>
</dbReference>
<dbReference type="FunFam" id="1.10.287.600:FF:000002">
    <property type="entry name" value="Tubulin beta chain"/>
    <property type="match status" value="1"/>
</dbReference>
<dbReference type="InterPro" id="IPR008280">
    <property type="entry name" value="Tub_FtsZ_C"/>
</dbReference>
<dbReference type="GO" id="GO:0007017">
    <property type="term" value="P:microtubule-based process"/>
    <property type="evidence" value="ECO:0007669"/>
    <property type="project" value="InterPro"/>
</dbReference>
<evidence type="ECO:0000256" key="2">
    <source>
        <dbReference type="ARBA" id="ARBA00009636"/>
    </source>
</evidence>
<dbReference type="AlphaFoldDB" id="A0A437D450"/>
<comment type="cofactor">
    <cofactor evidence="1">
        <name>Mg(2+)</name>
        <dbReference type="ChEBI" id="CHEBI:18420"/>
    </cofactor>
</comment>
<evidence type="ECO:0000313" key="7">
    <source>
        <dbReference type="EMBL" id="RVE69614.1"/>
    </source>
</evidence>
<dbReference type="PANTHER" id="PTHR36527">
    <property type="entry name" value="OS01G0282866 PROTEIN"/>
    <property type="match status" value="1"/>
</dbReference>
<dbReference type="InterPro" id="IPR002453">
    <property type="entry name" value="Beta_tubulin"/>
</dbReference>
<dbReference type="PANTHER" id="PTHR36527:SF5">
    <property type="entry name" value="TUBULIN_FTSZ GTPASE DOMAIN-CONTAINING PROTEIN"/>
    <property type="match status" value="1"/>
</dbReference>
<dbReference type="GO" id="GO:0005874">
    <property type="term" value="C:microtubule"/>
    <property type="evidence" value="ECO:0007669"/>
    <property type="project" value="UniProtKB-KW"/>
</dbReference>
<comment type="similarity">
    <text evidence="2">Belongs to the tubulin family.</text>
</comment>
<dbReference type="PRINTS" id="PR01163">
    <property type="entry name" value="BETATUBULIN"/>
</dbReference>
<dbReference type="SUPFAM" id="SSF55307">
    <property type="entry name" value="Tubulin C-terminal domain-like"/>
    <property type="match status" value="1"/>
</dbReference>
<evidence type="ECO:0000313" key="8">
    <source>
        <dbReference type="Proteomes" id="UP000283210"/>
    </source>
</evidence>
<dbReference type="GO" id="GO:0003924">
    <property type="term" value="F:GTPase activity"/>
    <property type="evidence" value="ECO:0007669"/>
    <property type="project" value="InterPro"/>
</dbReference>
<reference evidence="7 8" key="1">
    <citation type="submission" date="2018-11" db="EMBL/GenBank/DDBJ databases">
        <authorList>
            <person name="Lopez-Roques C."/>
            <person name="Donnadieu C."/>
            <person name="Bouchez O."/>
            <person name="Klopp C."/>
            <person name="Cabau C."/>
            <person name="Zahm M."/>
        </authorList>
    </citation>
    <scope>NUCLEOTIDE SEQUENCE [LARGE SCALE GENOMIC DNA]</scope>
    <source>
        <strain evidence="7">RS831</strain>
        <tissue evidence="7">Whole body</tissue>
    </source>
</reference>
<sequence length="124" mass="14331">MSMKEVDEQMLNVQNKNSSYFVEWIPNNVKTAVCDIPPRGLKMAATFIGNSTAIQELFKRISEQFTAMFRRKAFLHWYTGEGMDEMEFTEAESNMNDLVSEYQQYQDATAEEGEFEEEGEEEAA</sequence>
<keyword evidence="5" id="KW-0342">GTP-binding</keyword>
<dbReference type="GO" id="GO:0005525">
    <property type="term" value="F:GTP binding"/>
    <property type="evidence" value="ECO:0007669"/>
    <property type="project" value="UniProtKB-KW"/>
</dbReference>
<name>A0A437D450_ORYJA</name>